<feature type="signal peptide" evidence="1">
    <location>
        <begin position="1"/>
        <end position="19"/>
    </location>
</feature>
<dbReference type="Proteomes" id="UP000812440">
    <property type="component" value="Chromosome 1"/>
</dbReference>
<feature type="chain" id="PRO_5035773299" description="Cytokine-like protein 1" evidence="1">
    <location>
        <begin position="20"/>
        <end position="133"/>
    </location>
</feature>
<dbReference type="Pfam" id="PF15153">
    <property type="entry name" value="CYTL1"/>
    <property type="match status" value="1"/>
</dbReference>
<dbReference type="PANTHER" id="PTHR15974">
    <property type="entry name" value="CYTOKINE-LIKE PROTEIN 1"/>
    <property type="match status" value="1"/>
</dbReference>
<organism evidence="2 3">
    <name type="scientific">Hymenochirus boettgeri</name>
    <name type="common">Congo dwarf clawed frog</name>
    <dbReference type="NCBI Taxonomy" id="247094"/>
    <lineage>
        <taxon>Eukaryota</taxon>
        <taxon>Metazoa</taxon>
        <taxon>Chordata</taxon>
        <taxon>Craniata</taxon>
        <taxon>Vertebrata</taxon>
        <taxon>Euteleostomi</taxon>
        <taxon>Amphibia</taxon>
        <taxon>Batrachia</taxon>
        <taxon>Anura</taxon>
        <taxon>Pipoidea</taxon>
        <taxon>Pipidae</taxon>
        <taxon>Pipinae</taxon>
        <taxon>Hymenochirus</taxon>
    </lineage>
</organism>
<evidence type="ECO:0000256" key="1">
    <source>
        <dbReference type="SAM" id="SignalP"/>
    </source>
</evidence>
<sequence length="133" mass="14901">MKLFLSLSALCLFFLSASSAPPTCYSRVFTLSQEITHSFQMFQKTAPSGPCMASLPTLYLDIHNSCVMTKLRAFISAPKCGRMPRVTALKKRVRSLYNIMNTNCKRDLVFFINDCDALERPLSPTTPNPEPSI</sequence>
<gene>
    <name evidence="2" type="ORF">GDO86_000205</name>
</gene>
<dbReference type="EMBL" id="JAACNH010000001">
    <property type="protein sequence ID" value="KAG8453485.1"/>
    <property type="molecule type" value="Genomic_DNA"/>
</dbReference>
<dbReference type="AlphaFoldDB" id="A0A8T2K7J9"/>
<name>A0A8T2K7J9_9PIPI</name>
<dbReference type="PANTHER" id="PTHR15974:SF0">
    <property type="entry name" value="CYTOKINE-LIKE PROTEIN 1"/>
    <property type="match status" value="1"/>
</dbReference>
<evidence type="ECO:0000313" key="2">
    <source>
        <dbReference type="EMBL" id="KAG8453485.1"/>
    </source>
</evidence>
<accession>A0A8T2K7J9</accession>
<evidence type="ECO:0000313" key="3">
    <source>
        <dbReference type="Proteomes" id="UP000812440"/>
    </source>
</evidence>
<proteinExistence type="predicted"/>
<dbReference type="InterPro" id="IPR029253">
    <property type="entry name" value="CYTL1"/>
</dbReference>
<dbReference type="OrthoDB" id="9899179at2759"/>
<keyword evidence="1" id="KW-0732">Signal</keyword>
<keyword evidence="3" id="KW-1185">Reference proteome</keyword>
<protein>
    <recommendedName>
        <fullName evidence="4">Cytokine-like protein 1</fullName>
    </recommendedName>
</protein>
<dbReference type="GO" id="GO:0045944">
    <property type="term" value="P:positive regulation of transcription by RNA polymerase II"/>
    <property type="evidence" value="ECO:0007669"/>
    <property type="project" value="TreeGrafter"/>
</dbReference>
<reference evidence="2" key="1">
    <citation type="thesis" date="2020" institute="ProQuest LLC" country="789 East Eisenhower Parkway, Ann Arbor, MI, USA">
        <title>Comparative Genomics and Chromosome Evolution.</title>
        <authorList>
            <person name="Mudd A.B."/>
        </authorList>
    </citation>
    <scope>NUCLEOTIDE SEQUENCE</scope>
    <source>
        <strain evidence="2">Female2</strain>
        <tissue evidence="2">Blood</tissue>
    </source>
</reference>
<comment type="caution">
    <text evidence="2">The sequence shown here is derived from an EMBL/GenBank/DDBJ whole genome shotgun (WGS) entry which is preliminary data.</text>
</comment>
<evidence type="ECO:0008006" key="4">
    <source>
        <dbReference type="Google" id="ProtNLM"/>
    </source>
</evidence>